<evidence type="ECO:0000313" key="4">
    <source>
        <dbReference type="EMBL" id="SUZ76377.1"/>
    </source>
</evidence>
<dbReference type="Pfam" id="PF15902">
    <property type="entry name" value="Sortilin-Vps10"/>
    <property type="match status" value="1"/>
</dbReference>
<protein>
    <recommendedName>
        <fullName evidence="3">Sortilin N-terminal domain-containing protein</fullName>
    </recommendedName>
</protein>
<gene>
    <name evidence="4" type="ORF">METZ01_LOCUS29231</name>
</gene>
<accession>A0A381QE81</accession>
<dbReference type="EMBL" id="UINC01001276">
    <property type="protein sequence ID" value="SUZ76377.1"/>
    <property type="molecule type" value="Genomic_DNA"/>
</dbReference>
<evidence type="ECO:0000259" key="3">
    <source>
        <dbReference type="Pfam" id="PF15902"/>
    </source>
</evidence>
<sequence length="1036" mass="113729">MHCRRLLFGMISVALIVPPVSAQITHEELLTATQVLQWREIGPTIMSGRISDIAVVEANPSIFYLGTATGGIWKTENAGTTFEPLFQGEETSSIGDVTVSQSNPNIVWAGTGEPQNRQSSPWGNGVYRSTDAGASWTNVGLEDTHHISRIQVHPMNPDVAYVAAVGHLWGSNSERGVYKTMDGGQNWEHVLFIDEHTGTIDLVMDPHDPMTLFAAMYQRQRRAWGFNGGGPGSGIYRTVDGGASWIELTDGLPQGDKGRIGLDVYRGDGNLVCALVEADARTPGQGRGGGPGQDEQKNGVYCSRDRGDNWEQMSPTNNRPMYYSQIRIDPNDPERIYLGGSDLYRSSDGGRNFTNDAAAGVHLDHHALWIDPSNSDHLILGSDGGLSVSWDRSDNWYQFRNLPIAQFYEIGIDSREPYHVCGGLQDNGSWCAPSDTWSDQGIRTRDWYNVGSGDGFFTVMHPVNPSVMFAESQGGNLTRLDLTTMERSRIRPIGQSNEDGEQPDLRWNWDSPIVLSAHDENTVYAGANVLFRSRDLGQTWDQISPDLTYEINRDSLSIMGVLGSDPQMSLNDGQSNYGNLTSIGESPVNGQVVYTGSDDGRVQITQDAGNTWTDLTDNIEGLPDNVYVTRIVASHADAGTVYIAFDNHRSDDFAPYLFVSTDFGNEWRAMVNGLPQSSLNALTQHPRNPNLMFVGNEIGVYVSVNFGGQWVRLENGLPTVPVDDIKIEPRENDLVIGTHGRGIWIMDDITPLEELTPEAITAEAHLFGIQPAVSYNRYTPQGWTPGIFSAPNPPMGVRMRYHLAEDTDEVSLSITDLRGQSIRRLEGTGNAGLNEVIWDLRIQEENSGGDPMNPGPRVLPGAYLVHLEAGNSVLEGEFSVRLDPRVTISQTVLLARHDAMISSYRLSGVVSEANSALEELEEQLGDALGLLDEVSPESEDLKTEIERLLEEVDQIGNDLGEGGRGANLAGQIEGVTGPPTADQLLQIEKSWDEMPAFIDRLNILITSEVPALYARLDDAGIRPDPGSAIEMPRRRR</sequence>
<dbReference type="Gene3D" id="2.130.10.10">
    <property type="entry name" value="YVTN repeat-like/Quinoprotein amine dehydrogenase"/>
    <property type="match status" value="4"/>
</dbReference>
<dbReference type="PANTHER" id="PTHR43739">
    <property type="entry name" value="XYLOGLUCANASE (EUROFUNG)"/>
    <property type="match status" value="1"/>
</dbReference>
<dbReference type="AlphaFoldDB" id="A0A381QE81"/>
<dbReference type="InterPro" id="IPR015943">
    <property type="entry name" value="WD40/YVTN_repeat-like_dom_sf"/>
</dbReference>
<dbReference type="InterPro" id="IPR052025">
    <property type="entry name" value="Xyloglucanase_GH74"/>
</dbReference>
<dbReference type="GO" id="GO:0010411">
    <property type="term" value="P:xyloglucan metabolic process"/>
    <property type="evidence" value="ECO:0007669"/>
    <property type="project" value="TreeGrafter"/>
</dbReference>
<dbReference type="Gene3D" id="2.60.40.4070">
    <property type="match status" value="1"/>
</dbReference>
<dbReference type="PANTHER" id="PTHR43739:SF5">
    <property type="entry name" value="EXO-ALPHA-SIALIDASE"/>
    <property type="match status" value="1"/>
</dbReference>
<organism evidence="4">
    <name type="scientific">marine metagenome</name>
    <dbReference type="NCBI Taxonomy" id="408172"/>
    <lineage>
        <taxon>unclassified sequences</taxon>
        <taxon>metagenomes</taxon>
        <taxon>ecological metagenomes</taxon>
    </lineage>
</organism>
<name>A0A381QE81_9ZZZZ</name>
<keyword evidence="1" id="KW-0677">Repeat</keyword>
<reference evidence="4" key="1">
    <citation type="submission" date="2018-05" db="EMBL/GenBank/DDBJ databases">
        <authorList>
            <person name="Lanie J.A."/>
            <person name="Ng W.-L."/>
            <person name="Kazmierczak K.M."/>
            <person name="Andrzejewski T.M."/>
            <person name="Davidsen T.M."/>
            <person name="Wayne K.J."/>
            <person name="Tettelin H."/>
            <person name="Glass J.I."/>
            <person name="Rusch D."/>
            <person name="Podicherti R."/>
            <person name="Tsui H.-C.T."/>
            <person name="Winkler M.E."/>
        </authorList>
    </citation>
    <scope>NUCLEOTIDE SEQUENCE</scope>
</reference>
<feature type="domain" description="Sortilin N-terminal" evidence="3">
    <location>
        <begin position="126"/>
        <end position="251"/>
    </location>
</feature>
<feature type="coiled-coil region" evidence="2">
    <location>
        <begin position="910"/>
        <end position="958"/>
    </location>
</feature>
<evidence type="ECO:0000256" key="1">
    <source>
        <dbReference type="ARBA" id="ARBA00022737"/>
    </source>
</evidence>
<dbReference type="SUPFAM" id="SSF110296">
    <property type="entry name" value="Oligoxyloglucan reducing end-specific cellobiohydrolase"/>
    <property type="match status" value="1"/>
</dbReference>
<evidence type="ECO:0000256" key="2">
    <source>
        <dbReference type="SAM" id="Coils"/>
    </source>
</evidence>
<dbReference type="InterPro" id="IPR031778">
    <property type="entry name" value="Sortilin_N"/>
</dbReference>
<proteinExistence type="predicted"/>
<keyword evidence="2" id="KW-0175">Coiled coil</keyword>